<evidence type="ECO:0000256" key="2">
    <source>
        <dbReference type="ARBA" id="ARBA00004613"/>
    </source>
</evidence>
<dbReference type="Proteomes" id="UP001499951">
    <property type="component" value="Unassembled WGS sequence"/>
</dbReference>
<evidence type="ECO:0000256" key="8">
    <source>
        <dbReference type="SAM" id="SignalP"/>
    </source>
</evidence>
<evidence type="ECO:0000256" key="5">
    <source>
        <dbReference type="ARBA" id="ARBA00022801"/>
    </source>
</evidence>
<dbReference type="InterPro" id="IPR005193">
    <property type="entry name" value="GH62_arabinosidase"/>
</dbReference>
<evidence type="ECO:0000256" key="6">
    <source>
        <dbReference type="ARBA" id="ARBA00023295"/>
    </source>
</evidence>
<comment type="catalytic activity">
    <reaction evidence="1 7">
        <text>Hydrolysis of terminal non-reducing alpha-L-arabinofuranoside residues in alpha-L-arabinosides.</text>
        <dbReference type="EC" id="3.2.1.55"/>
    </reaction>
</comment>
<dbReference type="Pfam" id="PF03664">
    <property type="entry name" value="Glyco_hydro_62"/>
    <property type="match status" value="1"/>
</dbReference>
<dbReference type="EMBL" id="BAAADD010000012">
    <property type="protein sequence ID" value="GAA0586237.1"/>
    <property type="molecule type" value="Genomic_DNA"/>
</dbReference>
<protein>
    <recommendedName>
        <fullName evidence="7">Alpha-L-arabinofuranosidase</fullName>
        <ecNumber evidence="7">3.2.1.55</ecNumber>
    </recommendedName>
</protein>
<dbReference type="EC" id="3.2.1.55" evidence="7"/>
<dbReference type="Gene3D" id="2.115.10.20">
    <property type="entry name" value="Glycosyl hydrolase domain, family 43"/>
    <property type="match status" value="1"/>
</dbReference>
<proteinExistence type="inferred from homology"/>
<evidence type="ECO:0000256" key="3">
    <source>
        <dbReference type="ARBA" id="ARBA00022525"/>
    </source>
</evidence>
<comment type="caution">
    <text evidence="9">The sequence shown here is derived from an EMBL/GenBank/DDBJ whole genome shotgun (WGS) entry which is preliminary data.</text>
</comment>
<accession>A0ABP3QB87</accession>
<name>A0ABP3QB87_9PROT</name>
<dbReference type="InterPro" id="IPR023296">
    <property type="entry name" value="Glyco_hydro_beta-prop_sf"/>
</dbReference>
<feature type="signal peptide" evidence="8">
    <location>
        <begin position="1"/>
        <end position="24"/>
    </location>
</feature>
<evidence type="ECO:0000256" key="7">
    <source>
        <dbReference type="RuleBase" id="RU368117"/>
    </source>
</evidence>
<keyword evidence="5 7" id="KW-0378">Hydrolase</keyword>
<keyword evidence="3 7" id="KW-0964">Secreted</keyword>
<keyword evidence="4 7" id="KW-0732">Signal</keyword>
<comment type="subcellular location">
    <subcellularLocation>
        <location evidence="2 7">Secreted</location>
    </subcellularLocation>
</comment>
<reference evidence="10" key="1">
    <citation type="journal article" date="2019" name="Int. J. Syst. Evol. Microbiol.">
        <title>The Global Catalogue of Microorganisms (GCM) 10K type strain sequencing project: providing services to taxonomists for standard genome sequencing and annotation.</title>
        <authorList>
            <consortium name="The Broad Institute Genomics Platform"/>
            <consortium name="The Broad Institute Genome Sequencing Center for Infectious Disease"/>
            <person name="Wu L."/>
            <person name="Ma J."/>
        </authorList>
    </citation>
    <scope>NUCLEOTIDE SEQUENCE [LARGE SCALE GENOMIC DNA]</scope>
    <source>
        <strain evidence="10">JCM 15089</strain>
    </source>
</reference>
<gene>
    <name evidence="9" type="ORF">GCM10008942_39060</name>
</gene>
<evidence type="ECO:0000256" key="1">
    <source>
        <dbReference type="ARBA" id="ARBA00001462"/>
    </source>
</evidence>
<comment type="function">
    <text evidence="7">Involved in the degradation of xylan and is a key enzyme in the complete degradation of the plant cell wall. It has a specific arabinofuranose-debranching activity on xylan from gramineae. Acts synergistically with the xylanases and binds specifically to xylan. From small arabinoxylo-oligosides (ranging from arabinoxylotriose to arabinoxylohexaose), it liberates arabinose and, after prolonged incubation, the purified enzyme exhibits some xylanolytic activity as well.</text>
</comment>
<keyword evidence="10" id="KW-1185">Reference proteome</keyword>
<dbReference type="PROSITE" id="PS51257">
    <property type="entry name" value="PROKAR_LIPOPROTEIN"/>
    <property type="match status" value="1"/>
</dbReference>
<sequence>MASQWMRMLPVAAVLALVSSAACAEDAAFRWTSSEPVMLPSADGTYSVKDPSVVFASGRYHVFFTTADAKGWHIATKSFTDWSKANEASITLLDRSGVGPGYRAAPQVYYFAPQKLWYLIFQGGDPFYSTTANIDDPLSWSAPKPFFTATPEVIKAHHGGWLDFWNICDDKKCYLFHTGDDGLFYRSETAIDRFPNDFGNTTVVMEEDRADLFEASMTYKIAGTGHYITMIEAMGPKGRYFRAWTADRLDGDWKLLTNDFAGAGNVAFDGKPWSEGVSHGELIRTGIDQTMTVDFCKPLQFLYQGLPPGSGGDYIKLPYRLGLLTATTQPHLGGCGKK</sequence>
<keyword evidence="6 7" id="KW-0326">Glycosidase</keyword>
<dbReference type="RefSeq" id="WP_208393988.1">
    <property type="nucleotide sequence ID" value="NZ_BAAADD010000012.1"/>
</dbReference>
<evidence type="ECO:0000313" key="9">
    <source>
        <dbReference type="EMBL" id="GAA0586237.1"/>
    </source>
</evidence>
<dbReference type="PANTHER" id="PTHR40631">
    <property type="entry name" value="ALPHA-L-ARABINOFURANOSIDASE AXHA-2-RELATED"/>
    <property type="match status" value="1"/>
</dbReference>
<dbReference type="CDD" id="cd08987">
    <property type="entry name" value="GH62"/>
    <property type="match status" value="1"/>
</dbReference>
<dbReference type="PANTHER" id="PTHR40631:SF2">
    <property type="entry name" value="ALPHA-L-ARABINOFURANOSIDASE"/>
    <property type="match status" value="1"/>
</dbReference>
<feature type="chain" id="PRO_5046695599" description="Alpha-L-arabinofuranosidase" evidence="8">
    <location>
        <begin position="25"/>
        <end position="338"/>
    </location>
</feature>
<comment type="similarity">
    <text evidence="7">Belongs to the glycosyl hydrolase 62 family.</text>
</comment>
<evidence type="ECO:0000256" key="4">
    <source>
        <dbReference type="ARBA" id="ARBA00022729"/>
    </source>
</evidence>
<organism evidence="9 10">
    <name type="scientific">Rhizomicrobium electricum</name>
    <dbReference type="NCBI Taxonomy" id="480070"/>
    <lineage>
        <taxon>Bacteria</taxon>
        <taxon>Pseudomonadati</taxon>
        <taxon>Pseudomonadota</taxon>
        <taxon>Alphaproteobacteria</taxon>
        <taxon>Micropepsales</taxon>
        <taxon>Micropepsaceae</taxon>
        <taxon>Rhizomicrobium</taxon>
    </lineage>
</organism>
<dbReference type="SUPFAM" id="SSF75005">
    <property type="entry name" value="Arabinanase/levansucrase/invertase"/>
    <property type="match status" value="1"/>
</dbReference>
<evidence type="ECO:0000313" key="10">
    <source>
        <dbReference type="Proteomes" id="UP001499951"/>
    </source>
</evidence>